<keyword evidence="7" id="KW-1185">Reference proteome</keyword>
<evidence type="ECO:0000313" key="7">
    <source>
        <dbReference type="Proteomes" id="UP000461443"/>
    </source>
</evidence>
<dbReference type="Proteomes" id="UP000461443">
    <property type="component" value="Unassembled WGS sequence"/>
</dbReference>
<dbReference type="InterPro" id="IPR009483">
    <property type="entry name" value="IpaD/BipD/SipD"/>
</dbReference>
<dbReference type="Gene3D" id="1.20.1710.10">
    <property type="entry name" value="IpaD-like"/>
    <property type="match status" value="1"/>
</dbReference>
<evidence type="ECO:0000256" key="3">
    <source>
        <dbReference type="ARBA" id="ARBA00022525"/>
    </source>
</evidence>
<organism evidence="6 7">
    <name type="scientific">Acerihabitans arboris</name>
    <dbReference type="NCBI Taxonomy" id="2691583"/>
    <lineage>
        <taxon>Bacteria</taxon>
        <taxon>Pseudomonadati</taxon>
        <taxon>Pseudomonadota</taxon>
        <taxon>Gammaproteobacteria</taxon>
        <taxon>Enterobacterales</taxon>
        <taxon>Pectobacteriaceae</taxon>
        <taxon>Acerihabitans</taxon>
    </lineage>
</organism>
<dbReference type="InterPro" id="IPR036708">
    <property type="entry name" value="BipD-like_sf"/>
</dbReference>
<reference evidence="6 7" key="1">
    <citation type="submission" date="2019-12" db="EMBL/GenBank/DDBJ databases">
        <authorList>
            <person name="Lee S.D."/>
        </authorList>
    </citation>
    <scope>NUCLEOTIDE SEQUENCE [LARGE SCALE GENOMIC DNA]</scope>
    <source>
        <strain evidence="6 7">SAP-6</strain>
    </source>
</reference>
<comment type="similarity">
    <text evidence="2">Belongs to the invasin protein D family.</text>
</comment>
<evidence type="ECO:0000256" key="1">
    <source>
        <dbReference type="ARBA" id="ARBA00004613"/>
    </source>
</evidence>
<keyword evidence="4" id="KW-0843">Virulence</keyword>
<dbReference type="SUPFAM" id="SSF140693">
    <property type="entry name" value="IpaD-like"/>
    <property type="match status" value="1"/>
</dbReference>
<dbReference type="RefSeq" id="WP_162364183.1">
    <property type="nucleotide sequence ID" value="NZ_WUBS01000001.1"/>
</dbReference>
<evidence type="ECO:0000313" key="6">
    <source>
        <dbReference type="EMBL" id="NDL61512.1"/>
    </source>
</evidence>
<dbReference type="EMBL" id="WUBS01000001">
    <property type="protein sequence ID" value="NDL61512.1"/>
    <property type="molecule type" value="Genomic_DNA"/>
</dbReference>
<dbReference type="GO" id="GO:0005576">
    <property type="term" value="C:extracellular region"/>
    <property type="evidence" value="ECO:0007669"/>
    <property type="project" value="UniProtKB-SubCell"/>
</dbReference>
<proteinExistence type="inferred from homology"/>
<keyword evidence="3" id="KW-0964">Secreted</keyword>
<evidence type="ECO:0000256" key="5">
    <source>
        <dbReference type="ARBA" id="ARBA00023054"/>
    </source>
</evidence>
<accession>A0A845SDN7</accession>
<reference evidence="6 7" key="2">
    <citation type="submission" date="2020-02" db="EMBL/GenBank/DDBJ databases">
        <title>The new genus of Enterobacteriales.</title>
        <authorList>
            <person name="Kim I.S."/>
        </authorList>
    </citation>
    <scope>NUCLEOTIDE SEQUENCE [LARGE SCALE GENOMIC DNA]</scope>
    <source>
        <strain evidence="6 7">SAP-6</strain>
    </source>
</reference>
<sequence length="356" mass="40064">MPNVIFHYPPVFQVDSRAVSDPLLDEKKESINTAGNQSDSAAVGANRRNSAIGYALIENAENKSLDVLDSIGAHIGLMQDKVALFDEKLRDYQEIYRNWPDAEPLSIANRPPEPPFLSLPRLPEGEHVENTLRLREAEAEIHGARALGALSTEEADFWLKGIKNITAYENFYQEYENGVKAFTSLISEFNAFKGKKTQYLTILKDSNGNDIMQFDKAILAELQTLIDKFSGNAGIMFPASGSASRADADKWAQEWDMDPQCVQEANGGWVVRVDLAPLETIKKDLEKSGVDKTMNSFQYQSWESGFNAQGDTLQNTMQILMTQLTNKFGERDVQIKGLNEWIEARRRQFQSLQSDR</sequence>
<comment type="caution">
    <text evidence="6">The sequence shown here is derived from an EMBL/GenBank/DDBJ whole genome shotgun (WGS) entry which is preliminary data.</text>
</comment>
<name>A0A845SDN7_9GAMM</name>
<gene>
    <name evidence="6" type="ORF">GRH90_01855</name>
</gene>
<comment type="subcellular location">
    <subcellularLocation>
        <location evidence="1">Secreted</location>
    </subcellularLocation>
</comment>
<evidence type="ECO:0000256" key="4">
    <source>
        <dbReference type="ARBA" id="ARBA00023026"/>
    </source>
</evidence>
<dbReference type="AlphaFoldDB" id="A0A845SDN7"/>
<dbReference type="Pfam" id="PF06511">
    <property type="entry name" value="T3SS_TC"/>
    <property type="match status" value="1"/>
</dbReference>
<protein>
    <submittedName>
        <fullName evidence="6">IpaD/SipD/SspD family type III secretion system needle tip protein</fullName>
    </submittedName>
</protein>
<evidence type="ECO:0000256" key="2">
    <source>
        <dbReference type="ARBA" id="ARBA00007741"/>
    </source>
</evidence>
<keyword evidence="5" id="KW-0175">Coiled coil</keyword>